<evidence type="ECO:0000256" key="5">
    <source>
        <dbReference type="ARBA" id="ARBA00023015"/>
    </source>
</evidence>
<comment type="caution">
    <text evidence="11">The sequence shown here is derived from an EMBL/GenBank/DDBJ whole genome shotgun (WGS) entry which is preliminary data.</text>
</comment>
<dbReference type="SUPFAM" id="SSF52540">
    <property type="entry name" value="P-loop containing nucleoside triphosphate hydrolases"/>
    <property type="match status" value="1"/>
</dbReference>
<keyword evidence="3" id="KW-0067">ATP-binding</keyword>
<dbReference type="Proteomes" id="UP000319619">
    <property type="component" value="Unassembled WGS sequence"/>
</dbReference>
<dbReference type="PANTHER" id="PTHR32071">
    <property type="entry name" value="TRANSCRIPTIONAL REGULATORY PROTEIN"/>
    <property type="match status" value="1"/>
</dbReference>
<dbReference type="SUPFAM" id="SSF52172">
    <property type="entry name" value="CheY-like"/>
    <property type="match status" value="1"/>
</dbReference>
<dbReference type="InterPro" id="IPR025943">
    <property type="entry name" value="Sigma_54_int_dom_ATP-bd_2"/>
</dbReference>
<keyword evidence="6" id="KW-0238">DNA-binding</keyword>
<dbReference type="CDD" id="cd00009">
    <property type="entry name" value="AAA"/>
    <property type="match status" value="1"/>
</dbReference>
<reference evidence="11 12" key="1">
    <citation type="submission" date="2017-06" db="EMBL/GenBank/DDBJ databases">
        <title>Novel microbial phyla capable of carbon fixation and sulfur reduction in deep-sea sediments.</title>
        <authorList>
            <person name="Huang J."/>
            <person name="Baker B."/>
            <person name="Wang Y."/>
        </authorList>
    </citation>
    <scope>NUCLEOTIDE SEQUENCE [LARGE SCALE GENOMIC DNA]</scope>
    <source>
        <strain evidence="11">B3_LCP</strain>
    </source>
</reference>
<dbReference type="InterPro" id="IPR025662">
    <property type="entry name" value="Sigma_54_int_dom_ATP-bd_1"/>
</dbReference>
<evidence type="ECO:0000256" key="7">
    <source>
        <dbReference type="ARBA" id="ARBA00023163"/>
    </source>
</evidence>
<feature type="domain" description="Sigma-54 factor interaction" evidence="9">
    <location>
        <begin position="148"/>
        <end position="377"/>
    </location>
</feature>
<dbReference type="AlphaFoldDB" id="A0A532V4V2"/>
<dbReference type="PROSITE" id="PS50110">
    <property type="entry name" value="RESPONSE_REGULATORY"/>
    <property type="match status" value="1"/>
</dbReference>
<dbReference type="SUPFAM" id="SSF46689">
    <property type="entry name" value="Homeodomain-like"/>
    <property type="match status" value="1"/>
</dbReference>
<proteinExistence type="predicted"/>
<dbReference type="Gene3D" id="1.10.8.60">
    <property type="match status" value="1"/>
</dbReference>
<dbReference type="Gene3D" id="3.40.50.2300">
    <property type="match status" value="1"/>
</dbReference>
<name>A0A532V4V2_UNCL8</name>
<gene>
    <name evidence="11" type="ORF">CEE37_00660</name>
</gene>
<dbReference type="GO" id="GO:0043565">
    <property type="term" value="F:sequence-specific DNA binding"/>
    <property type="evidence" value="ECO:0007669"/>
    <property type="project" value="InterPro"/>
</dbReference>
<dbReference type="InterPro" id="IPR002197">
    <property type="entry name" value="HTH_Fis"/>
</dbReference>
<keyword evidence="5" id="KW-0805">Transcription regulation</keyword>
<keyword evidence="4" id="KW-0902">Two-component regulatory system</keyword>
<evidence type="ECO:0000259" key="10">
    <source>
        <dbReference type="PROSITE" id="PS50110"/>
    </source>
</evidence>
<evidence type="ECO:0000256" key="2">
    <source>
        <dbReference type="ARBA" id="ARBA00022741"/>
    </source>
</evidence>
<dbReference type="Pfam" id="PF25601">
    <property type="entry name" value="AAA_lid_14"/>
    <property type="match status" value="1"/>
</dbReference>
<dbReference type="PROSITE" id="PS50045">
    <property type="entry name" value="SIGMA54_INTERACT_4"/>
    <property type="match status" value="1"/>
</dbReference>
<evidence type="ECO:0000313" key="11">
    <source>
        <dbReference type="EMBL" id="TKJ42220.1"/>
    </source>
</evidence>
<dbReference type="InterPro" id="IPR002078">
    <property type="entry name" value="Sigma_54_int"/>
</dbReference>
<keyword evidence="1 8" id="KW-0597">Phosphoprotein</keyword>
<dbReference type="PROSITE" id="PS00688">
    <property type="entry name" value="SIGMA54_INTERACT_3"/>
    <property type="match status" value="1"/>
</dbReference>
<dbReference type="InterPro" id="IPR025944">
    <property type="entry name" value="Sigma_54_int_dom_CS"/>
</dbReference>
<evidence type="ECO:0000256" key="1">
    <source>
        <dbReference type="ARBA" id="ARBA00022553"/>
    </source>
</evidence>
<feature type="modified residue" description="4-aspartylphosphate" evidence="8">
    <location>
        <position position="58"/>
    </location>
</feature>
<dbReference type="PANTHER" id="PTHR32071:SF21">
    <property type="entry name" value="TRANSCRIPTIONAL REGULATORY PROTEIN FLGR"/>
    <property type="match status" value="1"/>
</dbReference>
<dbReference type="Pfam" id="PF00072">
    <property type="entry name" value="Response_reg"/>
    <property type="match status" value="1"/>
</dbReference>
<evidence type="ECO:0000256" key="6">
    <source>
        <dbReference type="ARBA" id="ARBA00023125"/>
    </source>
</evidence>
<dbReference type="SMART" id="SM00448">
    <property type="entry name" value="REC"/>
    <property type="match status" value="1"/>
</dbReference>
<dbReference type="PROSITE" id="PS00675">
    <property type="entry name" value="SIGMA54_INTERACT_1"/>
    <property type="match status" value="1"/>
</dbReference>
<dbReference type="PROSITE" id="PS00676">
    <property type="entry name" value="SIGMA54_INTERACT_2"/>
    <property type="match status" value="1"/>
</dbReference>
<dbReference type="SMART" id="SM00382">
    <property type="entry name" value="AAA"/>
    <property type="match status" value="1"/>
</dbReference>
<sequence length="460" mass="52452">MSAANSNLSILVVDDEELVRDFLGEALTRRSYNVDLAADGKKAKTILKNEAFDLVLTDLKMPGVSGLDLLRFVKAHHPETQVIMMTAYGTIENAVEAMRLGAFDYITKPFTSGEIELIIDKALEHRRLVNENRFLRNELSNKYRFSSIIGQSKPMQEVFEIMKVVAPNHTTIMVEGESGTGKELVARAIHYNSLRRDKPFVKINCAALPEGLIESELFGHEKGAYTHAFTRTRGKFEQANGGTILFDEIGEMAPGLQAKLLRVLQEREFERIGGQETIQVDVRVIATTNRNLEEEVKKGRFRKDLYYRLNVISIHLPPLSRRREDIPLLTHHFLSRYCEEYNKGIEGISEEAINYLCRADWPGNVRELANRIERAVVLCRNERVEIGDMQMGGRSSSSMLDDYPPIPGTTLRNLEKWLILKTLNSQRSNRTRTAKLLDISIRTLRNKIKEYRDVDGEEVI</sequence>
<evidence type="ECO:0008006" key="13">
    <source>
        <dbReference type="Google" id="ProtNLM"/>
    </source>
</evidence>
<feature type="domain" description="Response regulatory" evidence="10">
    <location>
        <begin position="9"/>
        <end position="123"/>
    </location>
</feature>
<dbReference type="GO" id="GO:0000160">
    <property type="term" value="P:phosphorelay signal transduction system"/>
    <property type="evidence" value="ECO:0007669"/>
    <property type="project" value="UniProtKB-KW"/>
</dbReference>
<evidence type="ECO:0000259" key="9">
    <source>
        <dbReference type="PROSITE" id="PS50045"/>
    </source>
</evidence>
<dbReference type="InterPro" id="IPR009057">
    <property type="entry name" value="Homeodomain-like_sf"/>
</dbReference>
<dbReference type="InterPro" id="IPR001789">
    <property type="entry name" value="Sig_transdc_resp-reg_receiver"/>
</dbReference>
<dbReference type="GO" id="GO:0005524">
    <property type="term" value="F:ATP binding"/>
    <property type="evidence" value="ECO:0007669"/>
    <property type="project" value="UniProtKB-KW"/>
</dbReference>
<accession>A0A532V4V2</accession>
<dbReference type="Gene3D" id="1.10.10.60">
    <property type="entry name" value="Homeodomain-like"/>
    <property type="match status" value="1"/>
</dbReference>
<evidence type="ECO:0000256" key="3">
    <source>
        <dbReference type="ARBA" id="ARBA00022840"/>
    </source>
</evidence>
<dbReference type="FunFam" id="3.40.50.2300:FF:000018">
    <property type="entry name" value="DNA-binding transcriptional regulator NtrC"/>
    <property type="match status" value="1"/>
</dbReference>
<evidence type="ECO:0000256" key="4">
    <source>
        <dbReference type="ARBA" id="ARBA00023012"/>
    </source>
</evidence>
<dbReference type="InterPro" id="IPR011006">
    <property type="entry name" value="CheY-like_superfamily"/>
</dbReference>
<dbReference type="InterPro" id="IPR003593">
    <property type="entry name" value="AAA+_ATPase"/>
</dbReference>
<dbReference type="InterPro" id="IPR027417">
    <property type="entry name" value="P-loop_NTPase"/>
</dbReference>
<dbReference type="InterPro" id="IPR058031">
    <property type="entry name" value="AAA_lid_NorR"/>
</dbReference>
<dbReference type="EMBL" id="NJBN01000001">
    <property type="protein sequence ID" value="TKJ42220.1"/>
    <property type="molecule type" value="Genomic_DNA"/>
</dbReference>
<dbReference type="FunFam" id="3.40.50.300:FF:000006">
    <property type="entry name" value="DNA-binding transcriptional regulator NtrC"/>
    <property type="match status" value="1"/>
</dbReference>
<evidence type="ECO:0000313" key="12">
    <source>
        <dbReference type="Proteomes" id="UP000319619"/>
    </source>
</evidence>
<keyword evidence="2" id="KW-0547">Nucleotide-binding</keyword>
<dbReference type="Pfam" id="PF00158">
    <property type="entry name" value="Sigma54_activat"/>
    <property type="match status" value="1"/>
</dbReference>
<organism evidence="11 12">
    <name type="scientific">candidate division LCP-89 bacterium B3_LCP</name>
    <dbReference type="NCBI Taxonomy" id="2012998"/>
    <lineage>
        <taxon>Bacteria</taxon>
        <taxon>Pseudomonadati</taxon>
        <taxon>Bacteria division LCP-89</taxon>
    </lineage>
</organism>
<evidence type="ECO:0000256" key="8">
    <source>
        <dbReference type="PROSITE-ProRule" id="PRU00169"/>
    </source>
</evidence>
<keyword evidence="7" id="KW-0804">Transcription</keyword>
<dbReference type="Pfam" id="PF02954">
    <property type="entry name" value="HTH_8"/>
    <property type="match status" value="1"/>
</dbReference>
<dbReference type="GO" id="GO:0006355">
    <property type="term" value="P:regulation of DNA-templated transcription"/>
    <property type="evidence" value="ECO:0007669"/>
    <property type="project" value="InterPro"/>
</dbReference>
<protein>
    <recommendedName>
        <fullName evidence="13">Sigma-54-dependent Fis family transcriptional regulator</fullName>
    </recommendedName>
</protein>
<dbReference type="Gene3D" id="3.40.50.300">
    <property type="entry name" value="P-loop containing nucleotide triphosphate hydrolases"/>
    <property type="match status" value="1"/>
</dbReference>